<feature type="transmembrane region" description="Helical" evidence="1">
    <location>
        <begin position="223"/>
        <end position="244"/>
    </location>
</feature>
<proteinExistence type="predicted"/>
<name>A0A6B1DUD7_9CHLR</name>
<feature type="transmembrane region" description="Helical" evidence="1">
    <location>
        <begin position="12"/>
        <end position="31"/>
    </location>
</feature>
<feature type="transmembrane region" description="Helical" evidence="1">
    <location>
        <begin position="367"/>
        <end position="387"/>
    </location>
</feature>
<dbReference type="EMBL" id="VXPY01000056">
    <property type="protein sequence ID" value="MYD90303.1"/>
    <property type="molecule type" value="Genomic_DNA"/>
</dbReference>
<feature type="transmembrane region" description="Helical" evidence="1">
    <location>
        <begin position="122"/>
        <end position="141"/>
    </location>
</feature>
<feature type="transmembrane region" description="Helical" evidence="1">
    <location>
        <begin position="147"/>
        <end position="164"/>
    </location>
</feature>
<accession>A0A6B1DUD7</accession>
<feature type="transmembrane region" description="Helical" evidence="1">
    <location>
        <begin position="79"/>
        <end position="102"/>
    </location>
</feature>
<feature type="transmembrane region" description="Helical" evidence="1">
    <location>
        <begin position="315"/>
        <end position="331"/>
    </location>
</feature>
<organism evidence="2">
    <name type="scientific">Caldilineaceae bacterium SB0662_bin_9</name>
    <dbReference type="NCBI Taxonomy" id="2605258"/>
    <lineage>
        <taxon>Bacteria</taxon>
        <taxon>Bacillati</taxon>
        <taxon>Chloroflexota</taxon>
        <taxon>Caldilineae</taxon>
        <taxon>Caldilineales</taxon>
        <taxon>Caldilineaceae</taxon>
    </lineage>
</organism>
<feature type="transmembrane region" description="Helical" evidence="1">
    <location>
        <begin position="440"/>
        <end position="462"/>
    </location>
</feature>
<dbReference type="AlphaFoldDB" id="A0A6B1DUD7"/>
<feature type="transmembrane region" description="Helical" evidence="1">
    <location>
        <begin position="337"/>
        <end position="355"/>
    </location>
</feature>
<evidence type="ECO:0000256" key="1">
    <source>
        <dbReference type="SAM" id="Phobius"/>
    </source>
</evidence>
<feature type="transmembrane region" description="Helical" evidence="1">
    <location>
        <begin position="482"/>
        <end position="502"/>
    </location>
</feature>
<feature type="transmembrane region" description="Helical" evidence="1">
    <location>
        <begin position="283"/>
        <end position="303"/>
    </location>
</feature>
<protein>
    <recommendedName>
        <fullName evidence="3">NADH:quinone oxidoreductase/Mrp antiporter membrane subunit domain-containing protein</fullName>
    </recommendedName>
</protein>
<comment type="caution">
    <text evidence="2">The sequence shown here is derived from an EMBL/GenBank/DDBJ whole genome shotgun (WGS) entry which is preliminary data.</text>
</comment>
<reference evidence="2" key="1">
    <citation type="submission" date="2019-09" db="EMBL/GenBank/DDBJ databases">
        <title>Characterisation of the sponge microbiome using genome-centric metagenomics.</title>
        <authorList>
            <person name="Engelberts J.P."/>
            <person name="Robbins S.J."/>
            <person name="De Goeij J.M."/>
            <person name="Aranda M."/>
            <person name="Bell S.C."/>
            <person name="Webster N.S."/>
        </authorList>
    </citation>
    <scope>NUCLEOTIDE SEQUENCE</scope>
    <source>
        <strain evidence="2">SB0662_bin_9</strain>
    </source>
</reference>
<evidence type="ECO:0000313" key="2">
    <source>
        <dbReference type="EMBL" id="MYD90303.1"/>
    </source>
</evidence>
<feature type="transmembrane region" description="Helical" evidence="1">
    <location>
        <begin position="185"/>
        <end position="203"/>
    </location>
</feature>
<keyword evidence="1" id="KW-1133">Transmembrane helix</keyword>
<feature type="transmembrane region" description="Helical" evidence="1">
    <location>
        <begin position="38"/>
        <end position="59"/>
    </location>
</feature>
<gene>
    <name evidence="2" type="ORF">F4Y08_08210</name>
</gene>
<keyword evidence="1" id="KW-0472">Membrane</keyword>
<feature type="transmembrane region" description="Helical" evidence="1">
    <location>
        <begin position="546"/>
        <end position="567"/>
    </location>
</feature>
<evidence type="ECO:0008006" key="3">
    <source>
        <dbReference type="Google" id="ProtNLM"/>
    </source>
</evidence>
<sequence>MEALRGLATSPLLPPLLLLAGPVALSFAHPTRSRPDRLLALALILLGISLAALVSQVFQRGLPLFALTWQPSLQDSFQFVWLHVGWNWNISLLAGILGAAGLLCSGQRLSDPEKMSPEDRFFFTRFLALNLATLACVWLLVNSGNMLTTVFTWVLLDVMLVFRHTQVMNQHAVVQEEWSVVYHRALGMGMLGTLVLLIGLFPAGVNGPNQMLIGSSLPIETLYALFIAGAVRGGAYPLHLWLLPSSHLNLSVSERIFSQVLPALSGLWLLGLTLELAQRQPEIRALVLPAITLMCLISAVVCLHRGSRSLRRKSVIVTSVSLTGLAAMLGFSQGPMATLSSVAACCLSGALWLVAQRLPPTRVGLALHLLGILGLLGMPLTPGFIALGRWLEPSTLPPVSVLSATFLLAVLVFSASLWRPWLDAIRRMQVGIPLHRDPQLGAACLLAVSNLLLGLVPGWIWLHAGGAELPSLWESLGQLRSPMVLTYTAVATGGGLSVGWMLTRMREPASRLLHKITLNLSLEWVSGGIQFGAARISVVWSNTLNVIEGSGLVGWSVALLVLLRAILR</sequence>
<feature type="transmembrane region" description="Helical" evidence="1">
    <location>
        <begin position="399"/>
        <end position="419"/>
    </location>
</feature>
<keyword evidence="1" id="KW-0812">Transmembrane</keyword>
<feature type="transmembrane region" description="Helical" evidence="1">
    <location>
        <begin position="256"/>
        <end position="277"/>
    </location>
</feature>